<dbReference type="NCBIfam" id="TIGR00281">
    <property type="entry name" value="SMC-Scp complex subunit ScpB"/>
    <property type="match status" value="1"/>
</dbReference>
<evidence type="ECO:0000256" key="4">
    <source>
        <dbReference type="ARBA" id="ARBA00023306"/>
    </source>
</evidence>
<dbReference type="SUPFAM" id="SSF46785">
    <property type="entry name" value="Winged helix' DNA-binding domain"/>
    <property type="match status" value="2"/>
</dbReference>
<dbReference type="InterPro" id="IPR036390">
    <property type="entry name" value="WH_DNA-bd_sf"/>
</dbReference>
<accession>A0ABM9AB96</accession>
<feature type="region of interest" description="Disordered" evidence="5">
    <location>
        <begin position="253"/>
        <end position="276"/>
    </location>
</feature>
<evidence type="ECO:0000313" key="6">
    <source>
        <dbReference type="EMBL" id="CAH0990458.1"/>
    </source>
</evidence>
<keyword evidence="4" id="KW-0131">Cell cycle</keyword>
<keyword evidence="7" id="KW-1185">Reference proteome</keyword>
<evidence type="ECO:0000313" key="7">
    <source>
        <dbReference type="Proteomes" id="UP000838100"/>
    </source>
</evidence>
<evidence type="ECO:0000256" key="3">
    <source>
        <dbReference type="ARBA" id="ARBA00022829"/>
    </source>
</evidence>
<keyword evidence="1" id="KW-0963">Cytoplasm</keyword>
<organism evidence="6 7">
    <name type="scientific">Sinobacterium norvegicum</name>
    <dbReference type="NCBI Taxonomy" id="1641715"/>
    <lineage>
        <taxon>Bacteria</taxon>
        <taxon>Pseudomonadati</taxon>
        <taxon>Pseudomonadota</taxon>
        <taxon>Gammaproteobacteria</taxon>
        <taxon>Cellvibrionales</taxon>
        <taxon>Spongiibacteraceae</taxon>
        <taxon>Sinobacterium</taxon>
    </lineage>
</organism>
<dbReference type="PANTHER" id="PTHR34298">
    <property type="entry name" value="SEGREGATION AND CONDENSATION PROTEIN B"/>
    <property type="match status" value="1"/>
</dbReference>
<evidence type="ECO:0000256" key="1">
    <source>
        <dbReference type="ARBA" id="ARBA00022490"/>
    </source>
</evidence>
<dbReference type="PANTHER" id="PTHR34298:SF2">
    <property type="entry name" value="SEGREGATION AND CONDENSATION PROTEIN B"/>
    <property type="match status" value="1"/>
</dbReference>
<gene>
    <name evidence="6" type="primary">scpB</name>
    <name evidence="6" type="ORF">SIN8267_00550</name>
</gene>
<dbReference type="Pfam" id="PF04079">
    <property type="entry name" value="SMC_ScpB"/>
    <property type="match status" value="1"/>
</dbReference>
<name>A0ABM9AB96_9GAMM</name>
<dbReference type="InterPro" id="IPR036388">
    <property type="entry name" value="WH-like_DNA-bd_sf"/>
</dbReference>
<keyword evidence="3" id="KW-0159">Chromosome partition</keyword>
<comment type="caution">
    <text evidence="6">The sequence shown here is derived from an EMBL/GenBank/DDBJ whole genome shotgun (WGS) entry which is preliminary data.</text>
</comment>
<reference evidence="6" key="1">
    <citation type="submission" date="2021-12" db="EMBL/GenBank/DDBJ databases">
        <authorList>
            <person name="Rodrigo-Torres L."/>
            <person name="Arahal R. D."/>
            <person name="Lucena T."/>
        </authorList>
    </citation>
    <scope>NUCLEOTIDE SEQUENCE</scope>
    <source>
        <strain evidence="6">CECT 8267</strain>
    </source>
</reference>
<sequence length="352" mass="39013">MSIDATTLKNIIEGALLAAGKPLNIRQLQSLFEGDDDVPNKTALEQAITQLSADLEGRGIELKQVSSGYRLQVRQSYGHWVGRLWEERPQKYSRAMLETLALIAYRQPITRGEIEDIRGVAVSSNIIRALSERDWVRVVGHKDVPGRPAMYATSRTFLDYFNLENLDQLPSLSEIRDLEAVAKELQFDAEIVLEARAMEQRELDYQQQQQDVQDQQVDDHIPPVSVEPLAQESNLSPDDKHDEGNEARIRDGAVLPAESDQTNNGVSSEPVEPKPEFDELDILASVADLDIDDDENDQSAGIEASSAIEYASFSVAGDDDIDVADGVEEQQSELALLAEVLDEDAVDPSEDV</sequence>
<proteinExistence type="predicted"/>
<protein>
    <submittedName>
        <fullName evidence="6">Segregation and condensation protein B</fullName>
    </submittedName>
</protein>
<dbReference type="Proteomes" id="UP000838100">
    <property type="component" value="Unassembled WGS sequence"/>
</dbReference>
<dbReference type="InterPro" id="IPR005234">
    <property type="entry name" value="ScpB_csome_segregation"/>
</dbReference>
<evidence type="ECO:0000256" key="5">
    <source>
        <dbReference type="SAM" id="MobiDB-lite"/>
    </source>
</evidence>
<dbReference type="RefSeq" id="WP_237443144.1">
    <property type="nucleotide sequence ID" value="NZ_CAKLPX010000001.1"/>
</dbReference>
<evidence type="ECO:0000256" key="2">
    <source>
        <dbReference type="ARBA" id="ARBA00022618"/>
    </source>
</evidence>
<dbReference type="Gene3D" id="1.10.10.10">
    <property type="entry name" value="Winged helix-like DNA-binding domain superfamily/Winged helix DNA-binding domain"/>
    <property type="match status" value="2"/>
</dbReference>
<keyword evidence="2" id="KW-0132">Cell division</keyword>
<dbReference type="EMBL" id="CAKLPX010000001">
    <property type="protein sequence ID" value="CAH0990458.1"/>
    <property type="molecule type" value="Genomic_DNA"/>
</dbReference>